<dbReference type="KEGG" id="adp:NCTC12871_01173"/>
<dbReference type="InterPro" id="IPR016155">
    <property type="entry name" value="Mopterin_synth/thiamin_S_b"/>
</dbReference>
<evidence type="ECO:0000256" key="2">
    <source>
        <dbReference type="HAMAP-Rule" id="MF_00460"/>
    </source>
</evidence>
<accession>A0A448TUM0</accession>
<dbReference type="Pfam" id="PF03658">
    <property type="entry name" value="Ub-RnfH"/>
    <property type="match status" value="1"/>
</dbReference>
<dbReference type="HAMAP" id="MF_00460">
    <property type="entry name" value="UPF0125_RnfH"/>
    <property type="match status" value="1"/>
</dbReference>
<proteinExistence type="inferred from homology"/>
<dbReference type="InterPro" id="IPR037021">
    <property type="entry name" value="RnfH_sf"/>
</dbReference>
<sequence length="96" mass="11105">MSDIRITIAYALPKRHFLKSYTVSEGTTVEEAILHSKLLEKFPNIDLHKNKVGIFSRPVTLKDTVNNGDRIEIYRPLLADPREIRRQRAKEQAMNS</sequence>
<name>A0A448TUM0_9PAST</name>
<evidence type="ECO:0000313" key="4">
    <source>
        <dbReference type="Proteomes" id="UP000279799"/>
    </source>
</evidence>
<evidence type="ECO:0000256" key="1">
    <source>
        <dbReference type="ARBA" id="ARBA00010645"/>
    </source>
</evidence>
<dbReference type="Gene3D" id="3.10.20.280">
    <property type="entry name" value="RnfH-like"/>
    <property type="match status" value="1"/>
</dbReference>
<dbReference type="SUPFAM" id="SSF54285">
    <property type="entry name" value="MoaD/ThiS"/>
    <property type="match status" value="1"/>
</dbReference>
<dbReference type="Proteomes" id="UP000279799">
    <property type="component" value="Chromosome"/>
</dbReference>
<dbReference type="InterPro" id="IPR005346">
    <property type="entry name" value="RnfH"/>
</dbReference>
<gene>
    <name evidence="3" type="ORF">NCTC12871_01173</name>
</gene>
<dbReference type="RefSeq" id="WP_126599840.1">
    <property type="nucleotide sequence ID" value="NZ_LR134510.1"/>
</dbReference>
<dbReference type="EMBL" id="LR134510">
    <property type="protein sequence ID" value="VEJ09690.1"/>
    <property type="molecule type" value="Genomic_DNA"/>
</dbReference>
<keyword evidence="4" id="KW-1185">Reference proteome</keyword>
<dbReference type="OrthoDB" id="9796575at2"/>
<dbReference type="PANTHER" id="PTHR37483">
    <property type="entry name" value="UPF0125 PROTEIN RATB"/>
    <property type="match status" value="1"/>
</dbReference>
<comment type="similarity">
    <text evidence="1 2">Belongs to the UPF0125 (RnfH) family.</text>
</comment>
<dbReference type="NCBIfam" id="NF002490">
    <property type="entry name" value="PRK01777.1"/>
    <property type="match status" value="1"/>
</dbReference>
<organism evidence="3 4">
    <name type="scientific">Actinobacillus delphinicola</name>
    <dbReference type="NCBI Taxonomy" id="51161"/>
    <lineage>
        <taxon>Bacteria</taxon>
        <taxon>Pseudomonadati</taxon>
        <taxon>Pseudomonadota</taxon>
        <taxon>Gammaproteobacteria</taxon>
        <taxon>Pasteurellales</taxon>
        <taxon>Pasteurellaceae</taxon>
        <taxon>Actinobacillus</taxon>
    </lineage>
</organism>
<evidence type="ECO:0000313" key="3">
    <source>
        <dbReference type="EMBL" id="VEJ09690.1"/>
    </source>
</evidence>
<reference evidence="3 4" key="1">
    <citation type="submission" date="2018-12" db="EMBL/GenBank/DDBJ databases">
        <authorList>
            <consortium name="Pathogen Informatics"/>
        </authorList>
    </citation>
    <scope>NUCLEOTIDE SEQUENCE [LARGE SCALE GENOMIC DNA]</scope>
    <source>
        <strain evidence="3 4">NCTC12871</strain>
    </source>
</reference>
<dbReference type="PANTHER" id="PTHR37483:SF1">
    <property type="entry name" value="UPF0125 PROTEIN RATB"/>
    <property type="match status" value="1"/>
</dbReference>
<dbReference type="AlphaFoldDB" id="A0A448TUM0"/>
<protein>
    <recommendedName>
        <fullName evidence="2">UPF0125 protein NCTC12871_01173</fullName>
    </recommendedName>
</protein>